<organism evidence="3 4">
    <name type="scientific">Roseomonas acroporae</name>
    <dbReference type="NCBI Taxonomy" id="2937791"/>
    <lineage>
        <taxon>Bacteria</taxon>
        <taxon>Pseudomonadati</taxon>
        <taxon>Pseudomonadota</taxon>
        <taxon>Alphaproteobacteria</taxon>
        <taxon>Acetobacterales</taxon>
        <taxon>Roseomonadaceae</taxon>
        <taxon>Roseomonas</taxon>
    </lineage>
</organism>
<evidence type="ECO:0000256" key="2">
    <source>
        <dbReference type="SAM" id="SignalP"/>
    </source>
</evidence>
<sequence>MLNRRQLILGASTLLGGTALGAPALRAQPWPQRNVSLIVPFAPGGVTDIMARLAAERLSDGLGKPVVVENLSGGSGAIAAERALRGRGDGSTLFFATITQLCVLPFLQRIPYDPADFAPVAAVFSTPFLVTVRADSPYGDFAALLAAARRAPGKITYGSAGQGSLSHLASALIAQRGGLDMVHVPYRGEAPAFADLLAGTVDFITGSPVQVLPAVQAGQLRILATTGATRARQAPQAPVVAETFPGYAAATWNGVTVARGAPVDIDRMSNILRAAARDPAFVAQLARQGVDPVDLSPEAFGQLIAADTDRWRETIGQLGLSVG</sequence>
<dbReference type="InterPro" id="IPR042100">
    <property type="entry name" value="Bug_dom1"/>
</dbReference>
<dbReference type="PIRSF" id="PIRSF017082">
    <property type="entry name" value="YflP"/>
    <property type="match status" value="1"/>
</dbReference>
<feature type="signal peptide" evidence="2">
    <location>
        <begin position="1"/>
        <end position="21"/>
    </location>
</feature>
<feature type="chain" id="PRO_5040848903" evidence="2">
    <location>
        <begin position="22"/>
        <end position="323"/>
    </location>
</feature>
<protein>
    <submittedName>
        <fullName evidence="3">Tripartite tricarboxylate transporter substrate binding protein</fullName>
    </submittedName>
</protein>
<dbReference type="RefSeq" id="WP_248669808.1">
    <property type="nucleotide sequence ID" value="NZ_JALPRX010000144.1"/>
</dbReference>
<reference evidence="3" key="1">
    <citation type="submission" date="2022-04" db="EMBL/GenBank/DDBJ databases">
        <title>Roseomonas acroporae sp. nov., isolated from coral Acropora digitifera.</title>
        <authorList>
            <person name="Sun H."/>
        </authorList>
    </citation>
    <scope>NUCLEOTIDE SEQUENCE</scope>
    <source>
        <strain evidence="3">NAR14</strain>
    </source>
</reference>
<keyword evidence="4" id="KW-1185">Reference proteome</keyword>
<proteinExistence type="inferred from homology"/>
<accession>A0A9X1YBJ9</accession>
<dbReference type="InterPro" id="IPR006311">
    <property type="entry name" value="TAT_signal"/>
</dbReference>
<comment type="caution">
    <text evidence="3">The sequence shown here is derived from an EMBL/GenBank/DDBJ whole genome shotgun (WGS) entry which is preliminary data.</text>
</comment>
<dbReference type="Pfam" id="PF03401">
    <property type="entry name" value="TctC"/>
    <property type="match status" value="1"/>
</dbReference>
<dbReference type="PANTHER" id="PTHR42928:SF5">
    <property type="entry name" value="BLR1237 PROTEIN"/>
    <property type="match status" value="1"/>
</dbReference>
<evidence type="ECO:0000256" key="1">
    <source>
        <dbReference type="ARBA" id="ARBA00006987"/>
    </source>
</evidence>
<comment type="similarity">
    <text evidence="1">Belongs to the UPF0065 (bug) family.</text>
</comment>
<dbReference type="Gene3D" id="3.40.190.150">
    <property type="entry name" value="Bordetella uptake gene, domain 1"/>
    <property type="match status" value="1"/>
</dbReference>
<dbReference type="SUPFAM" id="SSF53850">
    <property type="entry name" value="Periplasmic binding protein-like II"/>
    <property type="match status" value="1"/>
</dbReference>
<dbReference type="PANTHER" id="PTHR42928">
    <property type="entry name" value="TRICARBOXYLATE-BINDING PROTEIN"/>
    <property type="match status" value="1"/>
</dbReference>
<dbReference type="AlphaFoldDB" id="A0A9X1YBJ9"/>
<dbReference type="CDD" id="cd07012">
    <property type="entry name" value="PBP2_Bug_TTT"/>
    <property type="match status" value="1"/>
</dbReference>
<name>A0A9X1YBJ9_9PROT</name>
<dbReference type="Proteomes" id="UP001139516">
    <property type="component" value="Unassembled WGS sequence"/>
</dbReference>
<evidence type="ECO:0000313" key="4">
    <source>
        <dbReference type="Proteomes" id="UP001139516"/>
    </source>
</evidence>
<keyword evidence="2" id="KW-0732">Signal</keyword>
<gene>
    <name evidence="3" type="ORF">M0638_25715</name>
</gene>
<dbReference type="Gene3D" id="3.40.190.10">
    <property type="entry name" value="Periplasmic binding protein-like II"/>
    <property type="match status" value="1"/>
</dbReference>
<dbReference type="PROSITE" id="PS51318">
    <property type="entry name" value="TAT"/>
    <property type="match status" value="1"/>
</dbReference>
<dbReference type="EMBL" id="JALPRX010000144">
    <property type="protein sequence ID" value="MCK8787759.1"/>
    <property type="molecule type" value="Genomic_DNA"/>
</dbReference>
<evidence type="ECO:0000313" key="3">
    <source>
        <dbReference type="EMBL" id="MCK8787759.1"/>
    </source>
</evidence>
<dbReference type="InterPro" id="IPR005064">
    <property type="entry name" value="BUG"/>
</dbReference>